<keyword evidence="2" id="KW-0808">Transferase</keyword>
<dbReference type="GO" id="GO:0016757">
    <property type="term" value="F:glycosyltransferase activity"/>
    <property type="evidence" value="ECO:0007669"/>
    <property type="project" value="UniProtKB-KW"/>
</dbReference>
<dbReference type="PANTHER" id="PTHR31268">
    <property type="match status" value="1"/>
</dbReference>
<keyword evidence="3" id="KW-1185">Reference proteome</keyword>
<protein>
    <submittedName>
        <fullName evidence="2">Galactinol--sucrose galactosyltransferase 6</fullName>
    </submittedName>
</protein>
<dbReference type="STRING" id="4540.A0A3L6S1C9"/>
<proteinExistence type="predicted"/>
<dbReference type="Pfam" id="PF05691">
    <property type="entry name" value="Raffinose_syn"/>
    <property type="match status" value="1"/>
</dbReference>
<reference evidence="3" key="1">
    <citation type="journal article" date="2019" name="Nat. Commun.">
        <title>The genome of broomcorn millet.</title>
        <authorList>
            <person name="Zou C."/>
            <person name="Miki D."/>
            <person name="Li D."/>
            <person name="Tang Q."/>
            <person name="Xiao L."/>
            <person name="Rajput S."/>
            <person name="Deng P."/>
            <person name="Jia W."/>
            <person name="Huang R."/>
            <person name="Zhang M."/>
            <person name="Sun Y."/>
            <person name="Hu J."/>
            <person name="Fu X."/>
            <person name="Schnable P.S."/>
            <person name="Li F."/>
            <person name="Zhang H."/>
            <person name="Feng B."/>
            <person name="Zhu X."/>
            <person name="Liu R."/>
            <person name="Schnable J.C."/>
            <person name="Zhu J.-K."/>
            <person name="Zhang H."/>
        </authorList>
    </citation>
    <scope>NUCLEOTIDE SEQUENCE [LARGE SCALE GENOMIC DNA]</scope>
</reference>
<evidence type="ECO:0000313" key="3">
    <source>
        <dbReference type="Proteomes" id="UP000275267"/>
    </source>
</evidence>
<evidence type="ECO:0000256" key="1">
    <source>
        <dbReference type="ARBA" id="ARBA00023277"/>
    </source>
</evidence>
<evidence type="ECO:0000313" key="2">
    <source>
        <dbReference type="EMBL" id="RLN13041.1"/>
    </source>
</evidence>
<gene>
    <name evidence="2" type="ORF">C2845_PM09G04310</name>
</gene>
<dbReference type="AlphaFoldDB" id="A0A3L6S1C9"/>
<organism evidence="2 3">
    <name type="scientific">Panicum miliaceum</name>
    <name type="common">Proso millet</name>
    <name type="synonym">Broomcorn millet</name>
    <dbReference type="NCBI Taxonomy" id="4540"/>
    <lineage>
        <taxon>Eukaryota</taxon>
        <taxon>Viridiplantae</taxon>
        <taxon>Streptophyta</taxon>
        <taxon>Embryophyta</taxon>
        <taxon>Tracheophyta</taxon>
        <taxon>Spermatophyta</taxon>
        <taxon>Magnoliopsida</taxon>
        <taxon>Liliopsida</taxon>
        <taxon>Poales</taxon>
        <taxon>Poaceae</taxon>
        <taxon>PACMAD clade</taxon>
        <taxon>Panicoideae</taxon>
        <taxon>Panicodae</taxon>
        <taxon>Paniceae</taxon>
        <taxon>Panicinae</taxon>
        <taxon>Panicum</taxon>
        <taxon>Panicum sect. Panicum</taxon>
    </lineage>
</organism>
<dbReference type="PANTHER" id="PTHR31268:SF31">
    <property type="entry name" value="GALACTINOL--SUCROSE GALACTOSYLTRANSFERASE"/>
    <property type="match status" value="1"/>
</dbReference>
<dbReference type="OrthoDB" id="672470at2759"/>
<dbReference type="EMBL" id="PQIB02000006">
    <property type="protein sequence ID" value="RLN13041.1"/>
    <property type="molecule type" value="Genomic_DNA"/>
</dbReference>
<comment type="caution">
    <text evidence="2">The sequence shown here is derived from an EMBL/GenBank/DDBJ whole genome shotgun (WGS) entry which is preliminary data.</text>
</comment>
<name>A0A3L6S1C9_PANMI</name>
<keyword evidence="2" id="KW-0328">Glycosyltransferase</keyword>
<accession>A0A3L6S1C9</accession>
<dbReference type="Proteomes" id="UP000275267">
    <property type="component" value="Unassembled WGS sequence"/>
</dbReference>
<keyword evidence="1" id="KW-0119">Carbohydrate metabolism</keyword>
<dbReference type="InterPro" id="IPR008811">
    <property type="entry name" value="Glycosyl_hydrolases_36"/>
</dbReference>
<sequence length="192" mass="20093">MFHRAGAGAEALTCGVKGSDVHLISEAATDPDQWSGDCAVYRHGSGDHGSGDLVVLPDGAALPVSLKVLEQDILTVSPIKDLAPGFRFAPIGLVDMFNSGAAVEGLTYHLLDGGKLVGDGGSAACRSEEAVGLVCMEARGCGRFGAYSPVRPRRCMLGSVEMEFSYDSSSGLVTLQLEEMPGERVHKIVVEL</sequence>